<name>A0A0R3VZ17_TAEAS</name>
<reference evidence="3" key="1">
    <citation type="submission" date="2017-02" db="UniProtKB">
        <authorList>
            <consortium name="WormBaseParasite"/>
        </authorList>
    </citation>
    <scope>IDENTIFICATION</scope>
</reference>
<reference evidence="1 2" key="2">
    <citation type="submission" date="2018-11" db="EMBL/GenBank/DDBJ databases">
        <authorList>
            <consortium name="Pathogen Informatics"/>
        </authorList>
    </citation>
    <scope>NUCLEOTIDE SEQUENCE [LARGE SCALE GENOMIC DNA]</scope>
</reference>
<gene>
    <name evidence="1" type="ORF">TASK_LOCUS2662</name>
</gene>
<evidence type="ECO:0000313" key="2">
    <source>
        <dbReference type="Proteomes" id="UP000282613"/>
    </source>
</evidence>
<dbReference type="AlphaFoldDB" id="A0A0R3VZ17"/>
<dbReference type="Proteomes" id="UP000282613">
    <property type="component" value="Unassembled WGS sequence"/>
</dbReference>
<accession>A0A0R3VZ17</accession>
<keyword evidence="2" id="KW-1185">Reference proteome</keyword>
<evidence type="ECO:0000313" key="1">
    <source>
        <dbReference type="EMBL" id="VDK25773.1"/>
    </source>
</evidence>
<proteinExistence type="predicted"/>
<dbReference type="WBParaSite" id="TASK_0000266101-mRNA-1">
    <property type="protein sequence ID" value="TASK_0000266101-mRNA-1"/>
    <property type="gene ID" value="TASK_0000266101"/>
</dbReference>
<organism evidence="3">
    <name type="scientific">Taenia asiatica</name>
    <name type="common">Asian tapeworm</name>
    <dbReference type="NCBI Taxonomy" id="60517"/>
    <lineage>
        <taxon>Eukaryota</taxon>
        <taxon>Metazoa</taxon>
        <taxon>Spiralia</taxon>
        <taxon>Lophotrochozoa</taxon>
        <taxon>Platyhelminthes</taxon>
        <taxon>Cestoda</taxon>
        <taxon>Eucestoda</taxon>
        <taxon>Cyclophyllidea</taxon>
        <taxon>Taeniidae</taxon>
        <taxon>Taenia</taxon>
    </lineage>
</organism>
<dbReference type="EMBL" id="UYRS01002421">
    <property type="protein sequence ID" value="VDK25773.1"/>
    <property type="molecule type" value="Genomic_DNA"/>
</dbReference>
<protein>
    <submittedName>
        <fullName evidence="1 3">Uncharacterized protein</fullName>
    </submittedName>
</protein>
<evidence type="ECO:0000313" key="3">
    <source>
        <dbReference type="WBParaSite" id="TASK_0000266101-mRNA-1"/>
    </source>
</evidence>
<sequence>MGVAFTHLQEGTLEIIVNEEKQFCVADSSIIIITVVAVVERRCRTPLFLSLPHTDEHAQLGCVLQFI</sequence>